<evidence type="ECO:0000256" key="9">
    <source>
        <dbReference type="ARBA" id="ARBA00023242"/>
    </source>
</evidence>
<dbReference type="SMART" id="SM00399">
    <property type="entry name" value="ZnF_C4"/>
    <property type="match status" value="1"/>
</dbReference>
<keyword evidence="8 14" id="KW-0675">Receptor</keyword>
<proteinExistence type="evidence at transcript level"/>
<evidence type="ECO:0000256" key="4">
    <source>
        <dbReference type="ARBA" id="ARBA00022833"/>
    </source>
</evidence>
<protein>
    <recommendedName>
        <fullName evidence="1">Ecdysone receptor</fullName>
    </recommendedName>
    <alternativeName>
        <fullName evidence="10">20-hydroxy-ecdysone receptor</fullName>
    </alternativeName>
    <alternativeName>
        <fullName evidence="11">EcRH</fullName>
    </alternativeName>
    <alternativeName>
        <fullName evidence="12">Ecdysteroid receptor</fullName>
    </alternativeName>
    <alternativeName>
        <fullName evidence="13">Nuclear receptor subfamily 1 group H member 1</fullName>
    </alternativeName>
</protein>
<dbReference type="GO" id="GO:0030154">
    <property type="term" value="P:cell differentiation"/>
    <property type="evidence" value="ECO:0007669"/>
    <property type="project" value="TreeGrafter"/>
</dbReference>
<dbReference type="InterPro" id="IPR003069">
    <property type="entry name" value="Ecdystd_rcpt"/>
</dbReference>
<evidence type="ECO:0000256" key="6">
    <source>
        <dbReference type="ARBA" id="ARBA00023125"/>
    </source>
</evidence>
<dbReference type="PROSITE" id="PS51030">
    <property type="entry name" value="NUCLEAR_REC_DBD_2"/>
    <property type="match status" value="1"/>
</dbReference>
<evidence type="ECO:0000256" key="12">
    <source>
        <dbReference type="ARBA" id="ARBA00033003"/>
    </source>
</evidence>
<feature type="domain" description="NR LBD" evidence="17">
    <location>
        <begin position="400"/>
        <end position="628"/>
    </location>
</feature>
<keyword evidence="9 14" id="KW-0539">Nucleus</keyword>
<gene>
    <name evidence="18" type="primary">EcR</name>
</gene>
<feature type="compositionally biased region" description="Low complexity" evidence="15">
    <location>
        <begin position="362"/>
        <end position="381"/>
    </location>
</feature>
<dbReference type="PRINTS" id="PR00047">
    <property type="entry name" value="STROIDFINGER"/>
</dbReference>
<name>A0A4Y5X195_ACATN</name>
<dbReference type="Gene3D" id="1.10.565.10">
    <property type="entry name" value="Retinoid X Receptor"/>
    <property type="match status" value="1"/>
</dbReference>
<dbReference type="Pfam" id="PF00105">
    <property type="entry name" value="zf-C4"/>
    <property type="match status" value="1"/>
</dbReference>
<dbReference type="InterPro" id="IPR001628">
    <property type="entry name" value="Znf_hrmn_rcpt"/>
</dbReference>
<feature type="compositionally biased region" description="Polar residues" evidence="15">
    <location>
        <begin position="223"/>
        <end position="241"/>
    </location>
</feature>
<dbReference type="AlphaFoldDB" id="A0A4Y5X195"/>
<sequence length="628" mass="68696">MSTHITTFNPPQAGRTPTMPTKPVRLISFGNSPPPSSAVSPLGSPPPPGATTLVGTPDSPMVLVQTAAYSSPPSSMGGHQFHPQHHPVVSSHTALHHPSPHHQSHIYIEVRGATTGTVTTPTSMGGGGLPLSEPDYLSPDGGGGSSHQHQLTDIKTEPLPLFSPTNSTSSFTSASQDPLAMYDPNSLQFYTSNTPPGQLQHGQGGLGGPQQGSSGQHLQQQSTSTPPSNASSLLQTANVGGQLTPGGAGGSSEQVDRKVKKGPASRPQEEFCLVCGDRASGYHYNALACEGCKGFFRRSITKNASYTNTCKYGGNCEIDMYMRRKCQECRFRKCLIVGMKAECVVPESQCAIKRSNKKPSAKSKAAGSGPSSSSPKLNTSLSGGGTPEKRLRYGRPLKEEEGQLIDMIVALQAQFEVPSEEELKKIDSMVSAESQEENMIIRHMCESTIRVIELIVDFCKKLPGFQSLRMEDQIVLLKASSSELIMLRTARRYDPATDTIVFANNEPYTRERFKLIGHDMDEMFLFCRAMCDMAVDNAEYALLTALIIFSERYNLQEPSKVERIQEIYIEAFEAYVYSKRPRESQMFAKLLNVLCVVKNLASKNSEFSYSLMITDKKFPKILKEMWYE</sequence>
<feature type="region of interest" description="Disordered" evidence="15">
    <location>
        <begin position="1"/>
        <end position="57"/>
    </location>
</feature>
<feature type="compositionally biased region" description="Polar residues" evidence="15">
    <location>
        <begin position="1"/>
        <end position="10"/>
    </location>
</feature>
<comment type="similarity">
    <text evidence="14">Belongs to the nuclear hormone receptor family.</text>
</comment>
<evidence type="ECO:0000256" key="11">
    <source>
        <dbReference type="ARBA" id="ARBA00030794"/>
    </source>
</evidence>
<dbReference type="GO" id="GO:0000978">
    <property type="term" value="F:RNA polymerase II cis-regulatory region sequence-specific DNA binding"/>
    <property type="evidence" value="ECO:0007669"/>
    <property type="project" value="TreeGrafter"/>
</dbReference>
<feature type="region of interest" description="Disordered" evidence="15">
    <location>
        <begin position="359"/>
        <end position="395"/>
    </location>
</feature>
<dbReference type="GO" id="GO:0035100">
    <property type="term" value="F:ecdysone binding"/>
    <property type="evidence" value="ECO:0007669"/>
    <property type="project" value="InterPro"/>
</dbReference>
<evidence type="ECO:0000313" key="18">
    <source>
        <dbReference type="EMBL" id="QDE14049.1"/>
    </source>
</evidence>
<evidence type="ECO:0000256" key="10">
    <source>
        <dbReference type="ARBA" id="ARBA00029963"/>
    </source>
</evidence>
<dbReference type="GO" id="GO:0008270">
    <property type="term" value="F:zinc ion binding"/>
    <property type="evidence" value="ECO:0007669"/>
    <property type="project" value="UniProtKB-KW"/>
</dbReference>
<dbReference type="InterPro" id="IPR000536">
    <property type="entry name" value="Nucl_hrmn_rcpt_lig-bd"/>
</dbReference>
<dbReference type="GO" id="GO:0090575">
    <property type="term" value="C:RNA polymerase II transcription regulator complex"/>
    <property type="evidence" value="ECO:0007669"/>
    <property type="project" value="TreeGrafter"/>
</dbReference>
<dbReference type="SUPFAM" id="SSF48508">
    <property type="entry name" value="Nuclear receptor ligand-binding domain"/>
    <property type="match status" value="1"/>
</dbReference>
<dbReference type="SMR" id="A0A4Y5X195"/>
<dbReference type="GO" id="GO:0000122">
    <property type="term" value="P:negative regulation of transcription by RNA polymerase II"/>
    <property type="evidence" value="ECO:0007669"/>
    <property type="project" value="TreeGrafter"/>
</dbReference>
<dbReference type="PROSITE" id="PS51843">
    <property type="entry name" value="NR_LBD"/>
    <property type="match status" value="1"/>
</dbReference>
<feature type="compositionally biased region" description="Polar residues" evidence="15">
    <location>
        <begin position="185"/>
        <end position="194"/>
    </location>
</feature>
<feature type="compositionally biased region" description="Low complexity" evidence="15">
    <location>
        <begin position="211"/>
        <end position="222"/>
    </location>
</feature>
<reference evidence="18" key="1">
    <citation type="submission" date="2018-12" db="EMBL/GenBank/DDBJ databases">
        <authorList>
            <person name="Zeng S."/>
            <person name="Zhou Z."/>
            <person name="Li J."/>
            <person name="Zhang J."/>
        </authorList>
    </citation>
    <scope>NUCLEOTIDE SEQUENCE</scope>
</reference>
<evidence type="ECO:0000256" key="3">
    <source>
        <dbReference type="ARBA" id="ARBA00022771"/>
    </source>
</evidence>
<evidence type="ECO:0000256" key="5">
    <source>
        <dbReference type="ARBA" id="ARBA00023015"/>
    </source>
</evidence>
<evidence type="ECO:0000256" key="2">
    <source>
        <dbReference type="ARBA" id="ARBA00022723"/>
    </source>
</evidence>
<dbReference type="CDD" id="cd07161">
    <property type="entry name" value="NR_DBD_EcR"/>
    <property type="match status" value="1"/>
</dbReference>
<evidence type="ECO:0000256" key="15">
    <source>
        <dbReference type="SAM" id="MobiDB-lite"/>
    </source>
</evidence>
<keyword evidence="3 14" id="KW-0863">Zinc-finger</keyword>
<dbReference type="PRINTS" id="PR01283">
    <property type="entry name" value="ECDYSTEROIDR"/>
</dbReference>
<dbReference type="GO" id="GO:0004879">
    <property type="term" value="F:nuclear receptor activity"/>
    <property type="evidence" value="ECO:0007669"/>
    <property type="project" value="InterPro"/>
</dbReference>
<feature type="region of interest" description="Disordered" evidence="15">
    <location>
        <begin position="116"/>
        <end position="262"/>
    </location>
</feature>
<dbReference type="InterPro" id="IPR050234">
    <property type="entry name" value="Nuclear_hormone_rcpt_NR1"/>
</dbReference>
<evidence type="ECO:0000259" key="16">
    <source>
        <dbReference type="PROSITE" id="PS51030"/>
    </source>
</evidence>
<dbReference type="PANTHER" id="PTHR24082">
    <property type="entry name" value="NUCLEAR HORMONE RECEPTOR"/>
    <property type="match status" value="1"/>
</dbReference>
<evidence type="ECO:0000256" key="1">
    <source>
        <dbReference type="ARBA" id="ARBA00022052"/>
    </source>
</evidence>
<keyword evidence="4 14" id="KW-0862">Zinc</keyword>
<keyword evidence="5 14" id="KW-0805">Transcription regulation</keyword>
<evidence type="ECO:0000259" key="17">
    <source>
        <dbReference type="PROSITE" id="PS51843"/>
    </source>
</evidence>
<organism evidence="18">
    <name type="scientific">Acartia tonsa</name>
    <name type="common">Copepod</name>
    <dbReference type="NCBI Taxonomy" id="136180"/>
    <lineage>
        <taxon>Eukaryota</taxon>
        <taxon>Metazoa</taxon>
        <taxon>Ecdysozoa</taxon>
        <taxon>Arthropoda</taxon>
        <taxon>Crustacea</taxon>
        <taxon>Multicrustacea</taxon>
        <taxon>Hexanauplia</taxon>
        <taxon>Copepoda</taxon>
        <taxon>Calanoida</taxon>
        <taxon>Acartiidae</taxon>
        <taxon>Acartia</taxon>
    </lineage>
</organism>
<keyword evidence="7 14" id="KW-0804">Transcription</keyword>
<dbReference type="InterPro" id="IPR035500">
    <property type="entry name" value="NHR-like_dom_sf"/>
</dbReference>
<evidence type="ECO:0000256" key="14">
    <source>
        <dbReference type="RuleBase" id="RU004334"/>
    </source>
</evidence>
<keyword evidence="6 14" id="KW-0238">DNA-binding</keyword>
<dbReference type="GO" id="GO:0045944">
    <property type="term" value="P:positive regulation of transcription by RNA polymerase II"/>
    <property type="evidence" value="ECO:0007669"/>
    <property type="project" value="TreeGrafter"/>
</dbReference>
<feature type="domain" description="Nuclear receptor" evidence="16">
    <location>
        <begin position="269"/>
        <end position="346"/>
    </location>
</feature>
<dbReference type="PRINTS" id="PR00398">
    <property type="entry name" value="STRDHORMONER"/>
</dbReference>
<dbReference type="GO" id="GO:0035076">
    <property type="term" value="P:ecdysone receptor signaling pathway"/>
    <property type="evidence" value="ECO:0007669"/>
    <property type="project" value="InterPro"/>
</dbReference>
<dbReference type="PANTHER" id="PTHR24082:SF507">
    <property type="entry name" value="BILE ACID RECEPTOR-RELATED"/>
    <property type="match status" value="1"/>
</dbReference>
<accession>A0A4Y5X195</accession>
<feature type="region of interest" description="Disordered" evidence="15">
    <location>
        <begin position="69"/>
        <end position="99"/>
    </location>
</feature>
<evidence type="ECO:0000256" key="7">
    <source>
        <dbReference type="ARBA" id="ARBA00023163"/>
    </source>
</evidence>
<dbReference type="FunFam" id="3.30.50.10:FF:000031">
    <property type="entry name" value="Ecdysone receptor A1"/>
    <property type="match status" value="1"/>
</dbReference>
<dbReference type="PROSITE" id="PS00031">
    <property type="entry name" value="NUCLEAR_REC_DBD_1"/>
    <property type="match status" value="1"/>
</dbReference>
<dbReference type="SUPFAM" id="SSF57716">
    <property type="entry name" value="Glucocorticoid receptor-like (DNA-binding domain)"/>
    <property type="match status" value="1"/>
</dbReference>
<dbReference type="Pfam" id="PF00104">
    <property type="entry name" value="Hormone_recep"/>
    <property type="match status" value="1"/>
</dbReference>
<evidence type="ECO:0000256" key="8">
    <source>
        <dbReference type="ARBA" id="ARBA00023170"/>
    </source>
</evidence>
<dbReference type="EMBL" id="MK263739">
    <property type="protein sequence ID" value="QDE14049.1"/>
    <property type="molecule type" value="mRNA"/>
</dbReference>
<evidence type="ECO:0000256" key="13">
    <source>
        <dbReference type="ARBA" id="ARBA00033286"/>
    </source>
</evidence>
<feature type="compositionally biased region" description="Low complexity" evidence="15">
    <location>
        <begin position="158"/>
        <end position="175"/>
    </location>
</feature>
<dbReference type="InterPro" id="IPR013088">
    <property type="entry name" value="Znf_NHR/GATA"/>
</dbReference>
<dbReference type="Gene3D" id="3.30.50.10">
    <property type="entry name" value="Erythroid Transcription Factor GATA-1, subunit A"/>
    <property type="match status" value="1"/>
</dbReference>
<comment type="subcellular location">
    <subcellularLocation>
        <location evidence="14">Nucleus</location>
    </subcellularLocation>
</comment>
<dbReference type="SMART" id="SM00430">
    <property type="entry name" value="HOLI"/>
    <property type="match status" value="1"/>
</dbReference>
<keyword evidence="2 14" id="KW-0479">Metal-binding</keyword>
<dbReference type="InterPro" id="IPR001723">
    <property type="entry name" value="Nuclear_hrmn_rcpt"/>
</dbReference>